<dbReference type="Proteomes" id="UP001412067">
    <property type="component" value="Unassembled WGS sequence"/>
</dbReference>
<organism evidence="2 3">
    <name type="scientific">Platanthera guangdongensis</name>
    <dbReference type="NCBI Taxonomy" id="2320717"/>
    <lineage>
        <taxon>Eukaryota</taxon>
        <taxon>Viridiplantae</taxon>
        <taxon>Streptophyta</taxon>
        <taxon>Embryophyta</taxon>
        <taxon>Tracheophyta</taxon>
        <taxon>Spermatophyta</taxon>
        <taxon>Magnoliopsida</taxon>
        <taxon>Liliopsida</taxon>
        <taxon>Asparagales</taxon>
        <taxon>Orchidaceae</taxon>
        <taxon>Orchidoideae</taxon>
        <taxon>Orchideae</taxon>
        <taxon>Orchidinae</taxon>
        <taxon>Platanthera</taxon>
    </lineage>
</organism>
<keyword evidence="1" id="KW-0813">Transport</keyword>
<evidence type="ECO:0000256" key="1">
    <source>
        <dbReference type="ARBA" id="ARBA00022448"/>
    </source>
</evidence>
<dbReference type="InterPro" id="IPR033961">
    <property type="entry name" value="Exo84"/>
</dbReference>
<sequence length="129" mass="14890">MAIIALDMFTGRERFSTLLMMRLIETVILWLSEDQTFWEDMEEGLRPFGKILCLAIGGTIRGNLDPLEEHTDYAVWQGLDKCQHGEVIRQKAQKMESRGNIRWLCMTGGSFCYKQAIGGIFMWKSCLMM</sequence>
<comment type="caution">
    <text evidence="2">The sequence shown here is derived from an EMBL/GenBank/DDBJ whole genome shotgun (WGS) entry which is preliminary data.</text>
</comment>
<dbReference type="EMBL" id="JBBWWR010000011">
    <property type="protein sequence ID" value="KAK8959893.1"/>
    <property type="molecule type" value="Genomic_DNA"/>
</dbReference>
<proteinExistence type="predicted"/>
<dbReference type="PANTHER" id="PTHR21426">
    <property type="entry name" value="EXOCYST COMPLEX COMPONENT 8"/>
    <property type="match status" value="1"/>
</dbReference>
<name>A0ABR2M756_9ASPA</name>
<dbReference type="PANTHER" id="PTHR21426:SF12">
    <property type="entry name" value="EXOCYST COMPLEX COMPONENT 8"/>
    <property type="match status" value="1"/>
</dbReference>
<keyword evidence="3" id="KW-1185">Reference proteome</keyword>
<gene>
    <name evidence="2" type="primary">ABCC3</name>
    <name evidence="2" type="ORF">KSP40_PGU010377</name>
</gene>
<evidence type="ECO:0000313" key="2">
    <source>
        <dbReference type="EMBL" id="KAK8959893.1"/>
    </source>
</evidence>
<evidence type="ECO:0000313" key="3">
    <source>
        <dbReference type="Proteomes" id="UP001412067"/>
    </source>
</evidence>
<accession>A0ABR2M756</accession>
<protein>
    <submittedName>
        <fullName evidence="2">ABC transporter C family member 3</fullName>
    </submittedName>
</protein>
<reference evidence="2 3" key="1">
    <citation type="journal article" date="2022" name="Nat. Plants">
        <title>Genomes of leafy and leafless Platanthera orchids illuminate the evolution of mycoheterotrophy.</title>
        <authorList>
            <person name="Li M.H."/>
            <person name="Liu K.W."/>
            <person name="Li Z."/>
            <person name="Lu H.C."/>
            <person name="Ye Q.L."/>
            <person name="Zhang D."/>
            <person name="Wang J.Y."/>
            <person name="Li Y.F."/>
            <person name="Zhong Z.M."/>
            <person name="Liu X."/>
            <person name="Yu X."/>
            <person name="Liu D.K."/>
            <person name="Tu X.D."/>
            <person name="Liu B."/>
            <person name="Hao Y."/>
            <person name="Liao X.Y."/>
            <person name="Jiang Y.T."/>
            <person name="Sun W.H."/>
            <person name="Chen J."/>
            <person name="Chen Y.Q."/>
            <person name="Ai Y."/>
            <person name="Zhai J.W."/>
            <person name="Wu S.S."/>
            <person name="Zhou Z."/>
            <person name="Hsiao Y.Y."/>
            <person name="Wu W.L."/>
            <person name="Chen Y.Y."/>
            <person name="Lin Y.F."/>
            <person name="Hsu J.L."/>
            <person name="Li C.Y."/>
            <person name="Wang Z.W."/>
            <person name="Zhao X."/>
            <person name="Zhong W.Y."/>
            <person name="Ma X.K."/>
            <person name="Ma L."/>
            <person name="Huang J."/>
            <person name="Chen G.Z."/>
            <person name="Huang M.Z."/>
            <person name="Huang L."/>
            <person name="Peng D.H."/>
            <person name="Luo Y.B."/>
            <person name="Zou S.Q."/>
            <person name="Chen S.P."/>
            <person name="Lan S."/>
            <person name="Tsai W.C."/>
            <person name="Van de Peer Y."/>
            <person name="Liu Z.J."/>
        </authorList>
    </citation>
    <scope>NUCLEOTIDE SEQUENCE [LARGE SCALE GENOMIC DNA]</scope>
    <source>
        <strain evidence="2">Lor288</strain>
    </source>
</reference>